<keyword evidence="2" id="KW-1185">Reference proteome</keyword>
<evidence type="ECO:0000313" key="1">
    <source>
        <dbReference type="Ensembl" id="ENSAOWP00000013151.1"/>
    </source>
</evidence>
<protein>
    <submittedName>
        <fullName evidence="1">Uncharacterized protein</fullName>
    </submittedName>
</protein>
<organism evidence="1 2">
    <name type="scientific">Apteryx owenii</name>
    <name type="common">Little spotted kiwi</name>
    <dbReference type="NCBI Taxonomy" id="8824"/>
    <lineage>
        <taxon>Eukaryota</taxon>
        <taxon>Metazoa</taxon>
        <taxon>Chordata</taxon>
        <taxon>Craniata</taxon>
        <taxon>Vertebrata</taxon>
        <taxon>Euteleostomi</taxon>
        <taxon>Archelosauria</taxon>
        <taxon>Archosauria</taxon>
        <taxon>Dinosauria</taxon>
        <taxon>Saurischia</taxon>
        <taxon>Theropoda</taxon>
        <taxon>Coelurosauria</taxon>
        <taxon>Aves</taxon>
        <taxon>Palaeognathae</taxon>
        <taxon>Apterygiformes</taxon>
        <taxon>Apterygidae</taxon>
        <taxon>Apteryx</taxon>
    </lineage>
</organism>
<proteinExistence type="predicted"/>
<evidence type="ECO:0000313" key="2">
    <source>
        <dbReference type="Proteomes" id="UP000694424"/>
    </source>
</evidence>
<name>A0A8B9PNY0_APTOW</name>
<dbReference type="AlphaFoldDB" id="A0A8B9PNY0"/>
<reference evidence="1" key="1">
    <citation type="submission" date="2025-08" db="UniProtKB">
        <authorList>
            <consortium name="Ensembl"/>
        </authorList>
    </citation>
    <scope>IDENTIFICATION</scope>
</reference>
<sequence>LKWYNLEDFKESWQLMLYLLQSAVPWQSHLTCTCQRQKVQSWFLRQYYAFISSPNSTLLGYLISLKHSSCLCWTRLLDRILFPGLNFWYW</sequence>
<accession>A0A8B9PNY0</accession>
<dbReference type="Proteomes" id="UP000694424">
    <property type="component" value="Unplaced"/>
</dbReference>
<reference evidence="1" key="2">
    <citation type="submission" date="2025-09" db="UniProtKB">
        <authorList>
            <consortium name="Ensembl"/>
        </authorList>
    </citation>
    <scope>IDENTIFICATION</scope>
</reference>
<dbReference type="Ensembl" id="ENSAOWT00000014947.1">
    <property type="protein sequence ID" value="ENSAOWP00000013151.1"/>
    <property type="gene ID" value="ENSAOWG00000008975.1"/>
</dbReference>